<dbReference type="GO" id="GO:0030288">
    <property type="term" value="C:outer membrane-bounded periplasmic space"/>
    <property type="evidence" value="ECO:0007669"/>
    <property type="project" value="TreeGrafter"/>
</dbReference>
<evidence type="ECO:0000256" key="2">
    <source>
        <dbReference type="ARBA" id="ARBA00022729"/>
    </source>
</evidence>
<keyword evidence="2" id="KW-0732">Signal</keyword>
<proteinExistence type="predicted"/>
<dbReference type="EMBL" id="AP023343">
    <property type="protein sequence ID" value="BCI90050.1"/>
    <property type="molecule type" value="Genomic_DNA"/>
</dbReference>
<feature type="region of interest" description="Disordered" evidence="3">
    <location>
        <begin position="112"/>
        <end position="169"/>
    </location>
</feature>
<feature type="compositionally biased region" description="Low complexity" evidence="3">
    <location>
        <begin position="157"/>
        <end position="167"/>
    </location>
</feature>
<reference evidence="4 5" key="1">
    <citation type="submission" date="2020-07" db="EMBL/GenBank/DDBJ databases">
        <title>Mycobacterium kansasii (former subtype) with zoonotic potential isolated from diseased indoor pet cat, Japan.</title>
        <authorList>
            <person name="Fukano H."/>
            <person name="Terazono T."/>
            <person name="Hoshino Y."/>
        </authorList>
    </citation>
    <scope>NUCLEOTIDE SEQUENCE [LARGE SCALE GENOMIC DNA]</scope>
    <source>
        <strain evidence="4 5">Kuro-I</strain>
    </source>
</reference>
<dbReference type="Proteomes" id="UP000516380">
    <property type="component" value="Chromosome"/>
</dbReference>
<keyword evidence="5" id="KW-1185">Reference proteome</keyword>
<keyword evidence="1" id="KW-0813">Transport</keyword>
<dbReference type="InterPro" id="IPR051313">
    <property type="entry name" value="Bact_iron-sidero_bind"/>
</dbReference>
<evidence type="ECO:0000313" key="5">
    <source>
        <dbReference type="Proteomes" id="UP000516380"/>
    </source>
</evidence>
<dbReference type="PANTHER" id="PTHR30532:SF25">
    <property type="entry name" value="IRON(III) DICITRATE-BINDING PERIPLASMIC PROTEIN"/>
    <property type="match status" value="1"/>
</dbReference>
<evidence type="ECO:0000313" key="4">
    <source>
        <dbReference type="EMBL" id="BCI90050.1"/>
    </source>
</evidence>
<evidence type="ECO:0000256" key="1">
    <source>
        <dbReference type="ARBA" id="ARBA00022448"/>
    </source>
</evidence>
<sequence>MYPQLAAIAPTVFTAAPGAAWEDNLRGVGAATARSAAVEALLSAFTQRAREVGAKHDATHFQASIVQLTASTMRVYGARNFPASVLSAVGVDRPAAQRFTDKAYLEIGTTDADLARGRTSPLPTPTSSTSRVRRRRPPNARGPSSTVTPGASCPPIATTGSSSSTTRYGRRARAWWQPVASSTTCAGSTPRSTEASHPLDVIAVTWPENLNLAKLLRPQLDP</sequence>
<dbReference type="SUPFAM" id="SSF53807">
    <property type="entry name" value="Helical backbone' metal receptor"/>
    <property type="match status" value="1"/>
</dbReference>
<dbReference type="AlphaFoldDB" id="A0A7G1IGT9"/>
<protein>
    <submittedName>
        <fullName evidence="4">Uncharacterized protein</fullName>
    </submittedName>
</protein>
<name>A0A7G1IGT9_MYCKA</name>
<gene>
    <name evidence="4" type="ORF">NIIDMKKI_52560</name>
</gene>
<accession>A0A7G1IGT9</accession>
<organism evidence="4 5">
    <name type="scientific">Mycobacterium kansasii</name>
    <dbReference type="NCBI Taxonomy" id="1768"/>
    <lineage>
        <taxon>Bacteria</taxon>
        <taxon>Bacillati</taxon>
        <taxon>Actinomycetota</taxon>
        <taxon>Actinomycetes</taxon>
        <taxon>Mycobacteriales</taxon>
        <taxon>Mycobacteriaceae</taxon>
        <taxon>Mycobacterium</taxon>
    </lineage>
</organism>
<dbReference type="Gene3D" id="3.40.50.1980">
    <property type="entry name" value="Nitrogenase molybdenum iron protein domain"/>
    <property type="match status" value="1"/>
</dbReference>
<feature type="compositionally biased region" description="Low complexity" evidence="3">
    <location>
        <begin position="117"/>
        <end position="130"/>
    </location>
</feature>
<dbReference type="PANTHER" id="PTHR30532">
    <property type="entry name" value="IRON III DICITRATE-BINDING PERIPLASMIC PROTEIN"/>
    <property type="match status" value="1"/>
</dbReference>
<evidence type="ECO:0000256" key="3">
    <source>
        <dbReference type="SAM" id="MobiDB-lite"/>
    </source>
</evidence>